<gene>
    <name evidence="3" type="ORF">Pla110_28500</name>
</gene>
<feature type="transmembrane region" description="Helical" evidence="1">
    <location>
        <begin position="21"/>
        <end position="41"/>
    </location>
</feature>
<feature type="domain" description="CAAX prenyl protease 2/Lysostaphin resistance protein A-like" evidence="2">
    <location>
        <begin position="579"/>
        <end position="671"/>
    </location>
</feature>
<dbReference type="PANTHER" id="PTHR43471:SF3">
    <property type="entry name" value="ABC TRANSPORTER PERMEASE PROTEIN NATB"/>
    <property type="match status" value="1"/>
</dbReference>
<evidence type="ECO:0000313" key="4">
    <source>
        <dbReference type="Proteomes" id="UP000317178"/>
    </source>
</evidence>
<dbReference type="OrthoDB" id="5486437at2"/>
<feature type="transmembrane region" description="Helical" evidence="1">
    <location>
        <begin position="611"/>
        <end position="629"/>
    </location>
</feature>
<feature type="transmembrane region" description="Helical" evidence="1">
    <location>
        <begin position="313"/>
        <end position="339"/>
    </location>
</feature>
<dbReference type="RefSeq" id="WP_144996326.1">
    <property type="nucleotide sequence ID" value="NZ_CP036281.1"/>
</dbReference>
<keyword evidence="1" id="KW-0812">Transmembrane</keyword>
<dbReference type="GO" id="GO:0080120">
    <property type="term" value="P:CAAX-box protein maturation"/>
    <property type="evidence" value="ECO:0007669"/>
    <property type="project" value="UniProtKB-ARBA"/>
</dbReference>
<proteinExistence type="predicted"/>
<dbReference type="EMBL" id="CP036281">
    <property type="protein sequence ID" value="QDU81113.1"/>
    <property type="molecule type" value="Genomic_DNA"/>
</dbReference>
<accession>A0A518CPH4</accession>
<name>A0A518CPH4_9PLAN</name>
<dbReference type="KEGG" id="plon:Pla110_28500"/>
<evidence type="ECO:0000256" key="1">
    <source>
        <dbReference type="SAM" id="Phobius"/>
    </source>
</evidence>
<feature type="transmembrane region" description="Helical" evidence="1">
    <location>
        <begin position="453"/>
        <end position="471"/>
    </location>
</feature>
<dbReference type="PANTHER" id="PTHR43471">
    <property type="entry name" value="ABC TRANSPORTER PERMEASE"/>
    <property type="match status" value="1"/>
</dbReference>
<feature type="transmembrane region" description="Helical" evidence="1">
    <location>
        <begin position="491"/>
        <end position="511"/>
    </location>
</feature>
<keyword evidence="1" id="KW-0472">Membrane</keyword>
<dbReference type="Pfam" id="PF02517">
    <property type="entry name" value="Rce1-like"/>
    <property type="match status" value="1"/>
</dbReference>
<feature type="transmembrane region" description="Helical" evidence="1">
    <location>
        <begin position="276"/>
        <end position="301"/>
    </location>
</feature>
<keyword evidence="1" id="KW-1133">Transmembrane helix</keyword>
<feature type="transmembrane region" description="Helical" evidence="1">
    <location>
        <begin position="351"/>
        <end position="373"/>
    </location>
</feature>
<dbReference type="Pfam" id="PF12679">
    <property type="entry name" value="ABC2_membrane_2"/>
    <property type="match status" value="1"/>
</dbReference>
<keyword evidence="4" id="KW-1185">Reference proteome</keyword>
<protein>
    <submittedName>
        <fullName evidence="3">ABC-2 family transporter protein</fullName>
    </submittedName>
</protein>
<dbReference type="NCBIfam" id="NF041647">
    <property type="entry name" value="ABC_perm_CPBP"/>
    <property type="match status" value="1"/>
</dbReference>
<dbReference type="InterPro" id="IPR003675">
    <property type="entry name" value="Rce1/LyrA-like_dom"/>
</dbReference>
<evidence type="ECO:0000313" key="3">
    <source>
        <dbReference type="EMBL" id="QDU81113.1"/>
    </source>
</evidence>
<feature type="transmembrane region" description="Helical" evidence="1">
    <location>
        <begin position="393"/>
        <end position="416"/>
    </location>
</feature>
<dbReference type="GO" id="GO:0005886">
    <property type="term" value="C:plasma membrane"/>
    <property type="evidence" value="ECO:0007669"/>
    <property type="project" value="UniProtKB-SubCell"/>
</dbReference>
<organism evidence="3 4">
    <name type="scientific">Polystyrenella longa</name>
    <dbReference type="NCBI Taxonomy" id="2528007"/>
    <lineage>
        <taxon>Bacteria</taxon>
        <taxon>Pseudomonadati</taxon>
        <taxon>Planctomycetota</taxon>
        <taxon>Planctomycetia</taxon>
        <taxon>Planctomycetales</taxon>
        <taxon>Planctomycetaceae</taxon>
        <taxon>Polystyrenella</taxon>
    </lineage>
</organism>
<dbReference type="AlphaFoldDB" id="A0A518CPH4"/>
<evidence type="ECO:0000259" key="2">
    <source>
        <dbReference type="Pfam" id="PF02517"/>
    </source>
</evidence>
<feature type="transmembrane region" description="Helical" evidence="1">
    <location>
        <begin position="531"/>
        <end position="549"/>
    </location>
</feature>
<feature type="transmembrane region" description="Helical" evidence="1">
    <location>
        <begin position="699"/>
        <end position="717"/>
    </location>
</feature>
<dbReference type="GO" id="GO:0140359">
    <property type="term" value="F:ABC-type transporter activity"/>
    <property type="evidence" value="ECO:0007669"/>
    <property type="project" value="InterPro"/>
</dbReference>
<sequence length="735" mass="82449">MTVRFWRLTLKELRETLRDRRTVGTLILMPMLVYPLLGIILHKFLFTQIGSFESSEYIVCCENNDELDRLKSLYSQGSHFLREAAAADRQAEQVEEDDPRSAEELAIEQIIQGGRNEIVLTFKLISDYGTSYENLLTNRQIDLFIRSTGSSQPQGERGPPQEQLEIVYIPGVSLSENALYHLQQRLQAVNQNFVAEFLKSHGDAELPVSFDLAPLEDKEAGPISIATVIPLILILMTVTGAVYPAIDLTAGERERQTLETLISAPISRISLLQAKYIAVLTVAMLTAIINLCSMMVTIFAIGVDQLIFDEGSFSLLFLMQVLGMLFVFASFFSAVLLCVTSFARSFKEAQAYLIPLMLVSIAPGVLCLLPGIKLSSTLAWVPLINMVMLGRDLFSGGLSFQTAIIVISSTLFYTWISLFIASRIFGTDAILYGSEGSWSDLWKSRQKQHEVPTLSNALICLAILIPVFMNASRILSRFAVDALATDAHSMLIRSLMSILITVVLFAGLPLLFTVISHSRISSTFCLKRPRLNWFGVAFLYSLSLWPFLYEFNVLFSSESAISEMKSYFSSFEEGFANLSLFWKLLAYAIVPAVCEELFFRGFLFSACRTSYSKWTTILLTSFLFGLFHVIAANMLLGRFFPSFALGVLLGLLRWYSGSLYPGMVFHVLHNGLLLTISTFPKEISEYFDWASEEASHLPMSVLVGAFLVALVATFWFLRERKIQKRLRTQTSIDQV</sequence>
<dbReference type="GO" id="GO:0004175">
    <property type="term" value="F:endopeptidase activity"/>
    <property type="evidence" value="ECO:0007669"/>
    <property type="project" value="UniProtKB-ARBA"/>
</dbReference>
<reference evidence="3 4" key="1">
    <citation type="submission" date="2019-02" db="EMBL/GenBank/DDBJ databases">
        <title>Deep-cultivation of Planctomycetes and their phenomic and genomic characterization uncovers novel biology.</title>
        <authorList>
            <person name="Wiegand S."/>
            <person name="Jogler M."/>
            <person name="Boedeker C."/>
            <person name="Pinto D."/>
            <person name="Vollmers J."/>
            <person name="Rivas-Marin E."/>
            <person name="Kohn T."/>
            <person name="Peeters S.H."/>
            <person name="Heuer A."/>
            <person name="Rast P."/>
            <person name="Oberbeckmann S."/>
            <person name="Bunk B."/>
            <person name="Jeske O."/>
            <person name="Meyerdierks A."/>
            <person name="Storesund J.E."/>
            <person name="Kallscheuer N."/>
            <person name="Luecker S."/>
            <person name="Lage O.M."/>
            <person name="Pohl T."/>
            <person name="Merkel B.J."/>
            <person name="Hornburger P."/>
            <person name="Mueller R.-W."/>
            <person name="Bruemmer F."/>
            <person name="Labrenz M."/>
            <person name="Spormann A.M."/>
            <person name="Op den Camp H."/>
            <person name="Overmann J."/>
            <person name="Amann R."/>
            <person name="Jetten M.S.M."/>
            <person name="Mascher T."/>
            <person name="Medema M.H."/>
            <person name="Devos D.P."/>
            <person name="Kaster A.-K."/>
            <person name="Ovreas L."/>
            <person name="Rohde M."/>
            <person name="Galperin M.Y."/>
            <person name="Jogler C."/>
        </authorList>
    </citation>
    <scope>NUCLEOTIDE SEQUENCE [LARGE SCALE GENOMIC DNA]</scope>
    <source>
        <strain evidence="3 4">Pla110</strain>
    </source>
</reference>
<feature type="transmembrane region" description="Helical" evidence="1">
    <location>
        <begin position="223"/>
        <end position="246"/>
    </location>
</feature>
<dbReference type="Proteomes" id="UP000317178">
    <property type="component" value="Chromosome"/>
</dbReference>